<dbReference type="Gene3D" id="6.10.250.3150">
    <property type="match status" value="1"/>
</dbReference>
<organism evidence="2 3">
    <name type="scientific">Nematostella vectensis</name>
    <name type="common">Starlet sea anemone</name>
    <dbReference type="NCBI Taxonomy" id="45351"/>
    <lineage>
        <taxon>Eukaryota</taxon>
        <taxon>Metazoa</taxon>
        <taxon>Cnidaria</taxon>
        <taxon>Anthozoa</taxon>
        <taxon>Hexacorallia</taxon>
        <taxon>Actiniaria</taxon>
        <taxon>Edwardsiidae</taxon>
        <taxon>Nematostella</taxon>
    </lineage>
</organism>
<feature type="coiled-coil region" evidence="1">
    <location>
        <begin position="66"/>
        <end position="100"/>
    </location>
</feature>
<evidence type="ECO:0000256" key="1">
    <source>
        <dbReference type="SAM" id="Coils"/>
    </source>
</evidence>
<protein>
    <recommendedName>
        <fullName evidence="4">Peptidase M23</fullName>
    </recommendedName>
</protein>
<dbReference type="InParanoid" id="A7T935"/>
<dbReference type="STRING" id="45351.A7T935"/>
<dbReference type="AlphaFoldDB" id="A7T935"/>
<dbReference type="HOGENOM" id="CLU_029425_4_2_1"/>
<reference evidence="2 3" key="1">
    <citation type="journal article" date="2007" name="Science">
        <title>Sea anemone genome reveals ancestral eumetazoan gene repertoire and genomic organization.</title>
        <authorList>
            <person name="Putnam N.H."/>
            <person name="Srivastava M."/>
            <person name="Hellsten U."/>
            <person name="Dirks B."/>
            <person name="Chapman J."/>
            <person name="Salamov A."/>
            <person name="Terry A."/>
            <person name="Shapiro H."/>
            <person name="Lindquist E."/>
            <person name="Kapitonov V.V."/>
            <person name="Jurka J."/>
            <person name="Genikhovich G."/>
            <person name="Grigoriev I.V."/>
            <person name="Lucas S.M."/>
            <person name="Steele R.E."/>
            <person name="Finnerty J.R."/>
            <person name="Technau U."/>
            <person name="Martindale M.Q."/>
            <person name="Rokhsar D.S."/>
        </authorList>
    </citation>
    <scope>NUCLEOTIDE SEQUENCE [LARGE SCALE GENOMIC DNA]</scope>
    <source>
        <strain evidence="3">CH2 X CH6</strain>
    </source>
</reference>
<dbReference type="EMBL" id="DS473094">
    <property type="protein sequence ID" value="EDO27499.1"/>
    <property type="molecule type" value="Genomic_DNA"/>
</dbReference>
<evidence type="ECO:0000313" key="3">
    <source>
        <dbReference type="Proteomes" id="UP000001593"/>
    </source>
</evidence>
<accession>A7T935</accession>
<name>A7T935_NEMVE</name>
<sequence length="320" mass="37037">MIFAQTSSEQEKLEARKEQINKEIAAFKALLQSEKSKEKSVLSQIAEQKARIRLSEKLISTTSKQMRLLEDDIYLKQLEINKLNRELKVLKEDYAKMIVKSYKSRNDQSRVMFVLSSQNFLQAYKRIQYMKQYASFRKMQGDEIAEKQDKLAEAKIKQEVSKKSKEKALEENKAEKIELESQKKDQEKLAKEFQKNKKKYAAEIDKKEKERKEIDKQIKKIIADAIAEANKKNAVKTGTKSSGSSSKFDLTPEAKLVSDNFKTNKGKLPWPVEKGYVYLKYGDQPHPVHSNLTVHNSGVEIATEPEIQTFCNIVDVFVWE</sequence>
<gene>
    <name evidence="2" type="ORF">NEMVEDRAFT_v1g224029</name>
</gene>
<dbReference type="Proteomes" id="UP000001593">
    <property type="component" value="Unassembled WGS sequence"/>
</dbReference>
<keyword evidence="3" id="KW-1185">Reference proteome</keyword>
<feature type="coiled-coil region" evidence="1">
    <location>
        <begin position="160"/>
        <end position="224"/>
    </location>
</feature>
<evidence type="ECO:0000313" key="2">
    <source>
        <dbReference type="EMBL" id="EDO27499.1"/>
    </source>
</evidence>
<keyword evidence="1" id="KW-0175">Coiled coil</keyword>
<evidence type="ECO:0008006" key="4">
    <source>
        <dbReference type="Google" id="ProtNLM"/>
    </source>
</evidence>
<proteinExistence type="predicted"/>
<feature type="coiled-coil region" evidence="1">
    <location>
        <begin position="3"/>
        <end position="37"/>
    </location>
</feature>